<dbReference type="EMBL" id="BGPR01006160">
    <property type="protein sequence ID" value="GBN16523.1"/>
    <property type="molecule type" value="Genomic_DNA"/>
</dbReference>
<protein>
    <submittedName>
        <fullName evidence="1">Uncharacterized protein</fullName>
    </submittedName>
</protein>
<dbReference type="AlphaFoldDB" id="A0A4Y2LR56"/>
<evidence type="ECO:0000313" key="1">
    <source>
        <dbReference type="EMBL" id="GBN16523.1"/>
    </source>
</evidence>
<dbReference type="PANTHER" id="PTHR47326">
    <property type="entry name" value="TRANSPOSABLE ELEMENT TC3 TRANSPOSASE-LIKE PROTEIN"/>
    <property type="match status" value="1"/>
</dbReference>
<keyword evidence="2" id="KW-1185">Reference proteome</keyword>
<dbReference type="OrthoDB" id="6425040at2759"/>
<accession>A0A4Y2LR56</accession>
<dbReference type="PANTHER" id="PTHR47326:SF1">
    <property type="entry name" value="HTH PSQ-TYPE DOMAIN-CONTAINING PROTEIN"/>
    <property type="match status" value="1"/>
</dbReference>
<reference evidence="1 2" key="1">
    <citation type="journal article" date="2019" name="Sci. Rep.">
        <title>Orb-weaving spider Araneus ventricosus genome elucidates the spidroin gene catalogue.</title>
        <authorList>
            <person name="Kono N."/>
            <person name="Nakamura H."/>
            <person name="Ohtoshi R."/>
            <person name="Moran D.A.P."/>
            <person name="Shinohara A."/>
            <person name="Yoshida Y."/>
            <person name="Fujiwara M."/>
            <person name="Mori M."/>
            <person name="Tomita M."/>
            <person name="Arakawa K."/>
        </authorList>
    </citation>
    <scope>NUCLEOTIDE SEQUENCE [LARGE SCALE GENOMIC DNA]</scope>
</reference>
<gene>
    <name evidence="1" type="ORF">AVEN_82085_1</name>
</gene>
<proteinExistence type="predicted"/>
<organism evidence="1 2">
    <name type="scientific">Araneus ventricosus</name>
    <name type="common">Orbweaver spider</name>
    <name type="synonym">Epeira ventricosa</name>
    <dbReference type="NCBI Taxonomy" id="182803"/>
    <lineage>
        <taxon>Eukaryota</taxon>
        <taxon>Metazoa</taxon>
        <taxon>Ecdysozoa</taxon>
        <taxon>Arthropoda</taxon>
        <taxon>Chelicerata</taxon>
        <taxon>Arachnida</taxon>
        <taxon>Araneae</taxon>
        <taxon>Araneomorphae</taxon>
        <taxon>Entelegynae</taxon>
        <taxon>Araneoidea</taxon>
        <taxon>Araneidae</taxon>
        <taxon>Araneus</taxon>
    </lineage>
</organism>
<dbReference type="Proteomes" id="UP000499080">
    <property type="component" value="Unassembled WGS sequence"/>
</dbReference>
<evidence type="ECO:0000313" key="2">
    <source>
        <dbReference type="Proteomes" id="UP000499080"/>
    </source>
</evidence>
<comment type="caution">
    <text evidence="1">The sequence shown here is derived from an EMBL/GenBank/DDBJ whole genome shotgun (WGS) entry which is preliminary data.</text>
</comment>
<name>A0A4Y2LR56_ARAVE</name>
<sequence>MTDEFEESGSFDLKCGRGRKAITSTSIEEVATALQEASSSALGTCRARGISRTLDMPVSMVRKILRNFLQCYPFKSTHVQVLVFADLPKREASALQFLARMEVDNAWPGNILWTDEAHFQLQGSVNNQNCRIWTRENPSQMQPLPFCSQKVNVWFTTSFIVGLSFSRRLVLQVL</sequence>